<dbReference type="Proteomes" id="UP001386955">
    <property type="component" value="Unassembled WGS sequence"/>
</dbReference>
<keyword evidence="2" id="KW-1185">Reference proteome</keyword>
<evidence type="ECO:0000313" key="1">
    <source>
        <dbReference type="EMBL" id="KAK7411350.1"/>
    </source>
</evidence>
<sequence>MTPSLASFDNLCERVQLPSIGAISIDFGGIEEDPPVMKTLVEPPKQGRMVLDGIGGDNLEASAPPNGK</sequence>
<accession>A0AAN9TCP2</accession>
<protein>
    <submittedName>
        <fullName evidence="1">Uncharacterized protein</fullName>
    </submittedName>
</protein>
<evidence type="ECO:0000313" key="2">
    <source>
        <dbReference type="Proteomes" id="UP001386955"/>
    </source>
</evidence>
<proteinExistence type="predicted"/>
<reference evidence="1 2" key="1">
    <citation type="submission" date="2024-01" db="EMBL/GenBank/DDBJ databases">
        <title>The genomes of 5 underutilized Papilionoideae crops provide insights into root nodulation and disease resistanc.</title>
        <authorList>
            <person name="Jiang F."/>
        </authorList>
    </citation>
    <scope>NUCLEOTIDE SEQUENCE [LARGE SCALE GENOMIC DNA]</scope>
    <source>
        <strain evidence="1">DUOXIRENSHENG_FW03</strain>
        <tissue evidence="1">Leaves</tissue>
    </source>
</reference>
<dbReference type="AlphaFoldDB" id="A0AAN9TCP2"/>
<gene>
    <name evidence="1" type="ORF">VNO78_02783</name>
</gene>
<organism evidence="1 2">
    <name type="scientific">Psophocarpus tetragonolobus</name>
    <name type="common">Winged bean</name>
    <name type="synonym">Dolichos tetragonolobus</name>
    <dbReference type="NCBI Taxonomy" id="3891"/>
    <lineage>
        <taxon>Eukaryota</taxon>
        <taxon>Viridiplantae</taxon>
        <taxon>Streptophyta</taxon>
        <taxon>Embryophyta</taxon>
        <taxon>Tracheophyta</taxon>
        <taxon>Spermatophyta</taxon>
        <taxon>Magnoliopsida</taxon>
        <taxon>eudicotyledons</taxon>
        <taxon>Gunneridae</taxon>
        <taxon>Pentapetalae</taxon>
        <taxon>rosids</taxon>
        <taxon>fabids</taxon>
        <taxon>Fabales</taxon>
        <taxon>Fabaceae</taxon>
        <taxon>Papilionoideae</taxon>
        <taxon>50 kb inversion clade</taxon>
        <taxon>NPAAA clade</taxon>
        <taxon>indigoferoid/millettioid clade</taxon>
        <taxon>Phaseoleae</taxon>
        <taxon>Psophocarpus</taxon>
    </lineage>
</organism>
<name>A0AAN9TCP2_PSOTE</name>
<dbReference type="EMBL" id="JAYMYS010000001">
    <property type="protein sequence ID" value="KAK7411350.1"/>
    <property type="molecule type" value="Genomic_DNA"/>
</dbReference>
<comment type="caution">
    <text evidence="1">The sequence shown here is derived from an EMBL/GenBank/DDBJ whole genome shotgun (WGS) entry which is preliminary data.</text>
</comment>